<dbReference type="Proteomes" id="UP001237642">
    <property type="component" value="Unassembled WGS sequence"/>
</dbReference>
<reference evidence="2" key="2">
    <citation type="submission" date="2023-05" db="EMBL/GenBank/DDBJ databases">
        <authorList>
            <person name="Schelkunov M.I."/>
        </authorList>
    </citation>
    <scope>NUCLEOTIDE SEQUENCE</scope>
    <source>
        <strain evidence="2">Hsosn_3</strain>
        <tissue evidence="2">Leaf</tissue>
    </source>
</reference>
<comment type="caution">
    <text evidence="2">The sequence shown here is derived from an EMBL/GenBank/DDBJ whole genome shotgun (WGS) entry which is preliminary data.</text>
</comment>
<protein>
    <submittedName>
        <fullName evidence="2">U-box domain-containing protein 52-like</fullName>
    </submittedName>
</protein>
<dbReference type="PANTHER" id="PTHR47382:SF1">
    <property type="entry name" value="USPA DOMAIN-CONTAINING PROTEIN"/>
    <property type="match status" value="1"/>
</dbReference>
<accession>A0AAD8H1J8</accession>
<evidence type="ECO:0000313" key="3">
    <source>
        <dbReference type="Proteomes" id="UP001237642"/>
    </source>
</evidence>
<dbReference type="CDD" id="cd01989">
    <property type="entry name" value="USP_STK_Ubox_N"/>
    <property type="match status" value="1"/>
</dbReference>
<dbReference type="InterPro" id="IPR014729">
    <property type="entry name" value="Rossmann-like_a/b/a_fold"/>
</dbReference>
<dbReference type="Gene3D" id="3.40.50.620">
    <property type="entry name" value="HUPs"/>
    <property type="match status" value="1"/>
</dbReference>
<sequence>MRRCGRKLKQNSSVKPKPQTKTRMETRSSEDIQYYNHQMMSPEIVEIGEDIKSSICSRDEGTADVYVAVGKNDLDVIKWVLGHAVLPGSRVFLVHVYPPIAYIPTPVGRLSSSQLSNEQVQIYIKEENNKRRNLLQKYINLCTDARVPVDTMLVESNAVTKAILDLIPVLNITNLIMGTKRTPNRLMKKSVGKAQQVQKSAPEYCEVTIVYDGKKIVDSDGKNVVDGKQQQVNENASSIVESNRRKLKSPQQPPRTFLDCICFSGKFS</sequence>
<dbReference type="AlphaFoldDB" id="A0AAD8H1J8"/>
<dbReference type="SUPFAM" id="SSF52402">
    <property type="entry name" value="Adenine nucleotide alpha hydrolases-like"/>
    <property type="match status" value="1"/>
</dbReference>
<dbReference type="EMBL" id="JAUIZM010000011">
    <property type="protein sequence ID" value="KAK1357866.1"/>
    <property type="molecule type" value="Genomic_DNA"/>
</dbReference>
<reference evidence="2" key="1">
    <citation type="submission" date="2023-02" db="EMBL/GenBank/DDBJ databases">
        <title>Genome of toxic invasive species Heracleum sosnowskyi carries increased number of genes despite the absence of recent whole-genome duplications.</title>
        <authorList>
            <person name="Schelkunov M."/>
            <person name="Shtratnikova V."/>
            <person name="Makarenko M."/>
            <person name="Klepikova A."/>
            <person name="Omelchenko D."/>
            <person name="Novikova G."/>
            <person name="Obukhova E."/>
            <person name="Bogdanov V."/>
            <person name="Penin A."/>
            <person name="Logacheva M."/>
        </authorList>
    </citation>
    <scope>NUCLEOTIDE SEQUENCE</scope>
    <source>
        <strain evidence="2">Hsosn_3</strain>
        <tissue evidence="2">Leaf</tissue>
    </source>
</reference>
<evidence type="ECO:0000256" key="1">
    <source>
        <dbReference type="SAM" id="MobiDB-lite"/>
    </source>
</evidence>
<keyword evidence="3" id="KW-1185">Reference proteome</keyword>
<evidence type="ECO:0000313" key="2">
    <source>
        <dbReference type="EMBL" id="KAK1357866.1"/>
    </source>
</evidence>
<gene>
    <name evidence="2" type="ORF">POM88_051122</name>
</gene>
<proteinExistence type="predicted"/>
<feature type="region of interest" description="Disordered" evidence="1">
    <location>
        <begin position="1"/>
        <end position="27"/>
    </location>
</feature>
<dbReference type="PANTHER" id="PTHR47382">
    <property type="entry name" value="U-BOX DOMAIN-CONTAINING PROTEIN 52-LIKE"/>
    <property type="match status" value="1"/>
</dbReference>
<name>A0AAD8H1J8_9APIA</name>
<organism evidence="2 3">
    <name type="scientific">Heracleum sosnowskyi</name>
    <dbReference type="NCBI Taxonomy" id="360622"/>
    <lineage>
        <taxon>Eukaryota</taxon>
        <taxon>Viridiplantae</taxon>
        <taxon>Streptophyta</taxon>
        <taxon>Embryophyta</taxon>
        <taxon>Tracheophyta</taxon>
        <taxon>Spermatophyta</taxon>
        <taxon>Magnoliopsida</taxon>
        <taxon>eudicotyledons</taxon>
        <taxon>Gunneridae</taxon>
        <taxon>Pentapetalae</taxon>
        <taxon>asterids</taxon>
        <taxon>campanulids</taxon>
        <taxon>Apiales</taxon>
        <taxon>Apiaceae</taxon>
        <taxon>Apioideae</taxon>
        <taxon>apioid superclade</taxon>
        <taxon>Tordylieae</taxon>
        <taxon>Tordyliinae</taxon>
        <taxon>Heracleum</taxon>
    </lineage>
</organism>